<proteinExistence type="predicted"/>
<keyword evidence="3" id="KW-1185">Reference proteome</keyword>
<dbReference type="Proteomes" id="UP000214646">
    <property type="component" value="Unassembled WGS sequence"/>
</dbReference>
<gene>
    <name evidence="2" type="ORF">FRUB_05304</name>
</gene>
<dbReference type="EMBL" id="NIDE01000008">
    <property type="protein sequence ID" value="OWK40385.1"/>
    <property type="molecule type" value="Genomic_DNA"/>
</dbReference>
<feature type="region of interest" description="Disordered" evidence="1">
    <location>
        <begin position="13"/>
        <end position="40"/>
    </location>
</feature>
<evidence type="ECO:0000313" key="3">
    <source>
        <dbReference type="Proteomes" id="UP000214646"/>
    </source>
</evidence>
<comment type="caution">
    <text evidence="2">The sequence shown here is derived from an EMBL/GenBank/DDBJ whole genome shotgun (WGS) entry which is preliminary data.</text>
</comment>
<sequence length="40" mass="4249">MLGQEPIQITKGLAHQGHVVGRPGQVPPGAEVVVFRDSDQ</sequence>
<dbReference type="AlphaFoldDB" id="A0A225DVQ6"/>
<reference evidence="3" key="1">
    <citation type="submission" date="2017-06" db="EMBL/GenBank/DDBJ databases">
        <title>Genome analysis of Fimbriiglobus ruber SP5, the first member of the order Planctomycetales with confirmed chitinolytic capability.</title>
        <authorList>
            <person name="Ravin N.V."/>
            <person name="Rakitin A.L."/>
            <person name="Ivanova A.A."/>
            <person name="Beletsky A.V."/>
            <person name="Kulichevskaya I.S."/>
            <person name="Mardanov A.V."/>
            <person name="Dedysh S.N."/>
        </authorList>
    </citation>
    <scope>NUCLEOTIDE SEQUENCE [LARGE SCALE GENOMIC DNA]</scope>
    <source>
        <strain evidence="3">SP5</strain>
    </source>
</reference>
<name>A0A225DVQ6_9BACT</name>
<evidence type="ECO:0000313" key="2">
    <source>
        <dbReference type="EMBL" id="OWK40385.1"/>
    </source>
</evidence>
<protein>
    <submittedName>
        <fullName evidence="2">Uncharacterized protein</fullName>
    </submittedName>
</protein>
<organism evidence="2 3">
    <name type="scientific">Fimbriiglobus ruber</name>
    <dbReference type="NCBI Taxonomy" id="1908690"/>
    <lineage>
        <taxon>Bacteria</taxon>
        <taxon>Pseudomonadati</taxon>
        <taxon>Planctomycetota</taxon>
        <taxon>Planctomycetia</taxon>
        <taxon>Gemmatales</taxon>
        <taxon>Gemmataceae</taxon>
        <taxon>Fimbriiglobus</taxon>
    </lineage>
</organism>
<evidence type="ECO:0000256" key="1">
    <source>
        <dbReference type="SAM" id="MobiDB-lite"/>
    </source>
</evidence>
<accession>A0A225DVQ6</accession>